<evidence type="ECO:0000313" key="2">
    <source>
        <dbReference type="EMBL" id="MDP9611573.1"/>
    </source>
</evidence>
<evidence type="ECO:0000313" key="3">
    <source>
        <dbReference type="Proteomes" id="UP001234880"/>
    </source>
</evidence>
<accession>A0ABT9KT07</accession>
<keyword evidence="3" id="KW-1185">Reference proteome</keyword>
<comment type="caution">
    <text evidence="2">The sequence shown here is derived from an EMBL/GenBank/DDBJ whole genome shotgun (WGS) entry which is preliminary data.</text>
</comment>
<feature type="region of interest" description="Disordered" evidence="1">
    <location>
        <begin position="43"/>
        <end position="62"/>
    </location>
</feature>
<reference evidence="2 3" key="1">
    <citation type="submission" date="2023-07" db="EMBL/GenBank/DDBJ databases">
        <title>Sequencing the genomes of 1000 actinobacteria strains.</title>
        <authorList>
            <person name="Klenk H.-P."/>
        </authorList>
    </citation>
    <scope>NUCLEOTIDE SEQUENCE [LARGE SCALE GENOMIC DNA]</scope>
    <source>
        <strain evidence="2 3">DSM 41600</strain>
    </source>
</reference>
<evidence type="ECO:0000256" key="1">
    <source>
        <dbReference type="SAM" id="MobiDB-lite"/>
    </source>
</evidence>
<dbReference type="Proteomes" id="UP001234880">
    <property type="component" value="Unassembled WGS sequence"/>
</dbReference>
<proteinExistence type="predicted"/>
<gene>
    <name evidence="2" type="ORF">JOF35_003850</name>
</gene>
<dbReference type="EMBL" id="JAURUE010000001">
    <property type="protein sequence ID" value="MDP9611573.1"/>
    <property type="molecule type" value="Genomic_DNA"/>
</dbReference>
<organism evidence="2 3">
    <name type="scientific">Streptomyces demainii</name>
    <dbReference type="NCBI Taxonomy" id="588122"/>
    <lineage>
        <taxon>Bacteria</taxon>
        <taxon>Bacillati</taxon>
        <taxon>Actinomycetota</taxon>
        <taxon>Actinomycetes</taxon>
        <taxon>Kitasatosporales</taxon>
        <taxon>Streptomycetaceae</taxon>
        <taxon>Streptomyces</taxon>
    </lineage>
</organism>
<sequence length="62" mass="6614">MTAEETAKGNTLVGIYKARRDGLTQADIALMLGGVAASGIAAKEAKGAEIHRERERRKSTDE</sequence>
<protein>
    <submittedName>
        <fullName evidence="2">Transcriptional regulator</fullName>
    </submittedName>
</protein>
<name>A0ABT9KT07_9ACTN</name>
<dbReference type="RefSeq" id="WP_307110859.1">
    <property type="nucleotide sequence ID" value="NZ_JAURUE010000001.1"/>
</dbReference>